<evidence type="ECO:0000313" key="1">
    <source>
        <dbReference type="EMBL" id="KUM45597.1"/>
    </source>
</evidence>
<keyword evidence="1" id="KW-0496">Mitochondrion</keyword>
<comment type="caution">
    <text evidence="1">The sequence shown here is derived from an EMBL/GenBank/DDBJ whole genome shotgun (WGS) entry which is preliminary data.</text>
</comment>
<sequence>MKQPHAPTIDFSIDIYKGPTQPGLCLSTKKGCCRLCLDLSYEGGPASLCKAKVHPGCVCVTLAYGGPSGRNALGLISW</sequence>
<accession>A0A101LUH7</accession>
<reference evidence="1" key="1">
    <citation type="journal article" date="2015" name="Genome Biol. Evol.">
        <title>Organellar Genomes of White Spruce (Picea glauca): Assembly and Annotation.</title>
        <authorList>
            <person name="Jackman S.D."/>
            <person name="Warren R.L."/>
            <person name="Gibb E.A."/>
            <person name="Vandervalk B.P."/>
            <person name="Mohamadi H."/>
            <person name="Chu J."/>
            <person name="Raymond A."/>
            <person name="Pleasance S."/>
            <person name="Coope R."/>
            <person name="Wildung M.R."/>
            <person name="Ritland C.E."/>
            <person name="Bousquet J."/>
            <person name="Jones S.J."/>
            <person name="Bohlmann J."/>
            <person name="Birol I."/>
        </authorList>
    </citation>
    <scope>NUCLEOTIDE SEQUENCE [LARGE SCALE GENOMIC DNA]</scope>
    <source>
        <tissue evidence="1">Flushing bud</tissue>
    </source>
</reference>
<geneLocation type="mitochondrion" evidence="1"/>
<protein>
    <submittedName>
        <fullName evidence="1">Uncharacterized protein</fullName>
    </submittedName>
</protein>
<dbReference type="EMBL" id="LKAM01000017">
    <property type="protein sequence ID" value="KUM45597.1"/>
    <property type="molecule type" value="Genomic_DNA"/>
</dbReference>
<name>A0A101LUH7_PICGL</name>
<organism evidence="1">
    <name type="scientific">Picea glauca</name>
    <name type="common">White spruce</name>
    <name type="synonym">Pinus glauca</name>
    <dbReference type="NCBI Taxonomy" id="3330"/>
    <lineage>
        <taxon>Eukaryota</taxon>
        <taxon>Viridiplantae</taxon>
        <taxon>Streptophyta</taxon>
        <taxon>Embryophyta</taxon>
        <taxon>Tracheophyta</taxon>
        <taxon>Spermatophyta</taxon>
        <taxon>Pinopsida</taxon>
        <taxon>Pinidae</taxon>
        <taxon>Conifers I</taxon>
        <taxon>Pinales</taxon>
        <taxon>Pinaceae</taxon>
        <taxon>Picea</taxon>
    </lineage>
</organism>
<gene>
    <name evidence="1" type="ORF">ABT39_MTgene2433</name>
</gene>
<dbReference type="AlphaFoldDB" id="A0A101LUH7"/>
<proteinExistence type="predicted"/>